<keyword evidence="2" id="KW-1185">Reference proteome</keyword>
<gene>
    <name evidence="1" type="ORF">SO694_00158022</name>
</gene>
<reference evidence="1 2" key="1">
    <citation type="submission" date="2024-03" db="EMBL/GenBank/DDBJ databases">
        <title>Aureococcus anophagefferens CCMP1851 and Kratosvirus quantuckense: Draft genome of a second virus-susceptible host strain in the model system.</title>
        <authorList>
            <person name="Chase E."/>
            <person name="Truchon A.R."/>
            <person name="Schepens W."/>
            <person name="Wilhelm S.W."/>
        </authorList>
    </citation>
    <scope>NUCLEOTIDE SEQUENCE [LARGE SCALE GENOMIC DNA]</scope>
    <source>
        <strain evidence="1 2">CCMP1851</strain>
    </source>
</reference>
<sequence length="689" mass="72035">MVDAAAADAVPARRLCEENPHNFTGLDLETVVQGTTTEEQTVHTALDGAYLDGSYYELQRGTERAARLDWGAPAEDVQDALNTLTLTDARVDIIPVGVNPSFQPDYIIRSSAQASRDRFVDPGTLLRGLGAAGAGNVATLAVVDIGNRGAAHHALLGSYDGYTYPPGAGNLDSITYDTSSLQGTTPAVVNEVLRTGSTPFSGTFSVAFNGAKTEEMEWQEAADEVEYVIEKLDTIGEIRVDRTDMGLQRIPGVFDVAPIDEVEYGGVVVDDGAEAKYLVGVGQAYDPGSSSSAGAPDDGARAYAPGDDVDDHVACADSGASGYAPVAIAYVVAADAAASNDGMNCPVADLSTAPPSAAPTESCATRKTAVCWADGGVAPFGCDDFAPVQILRAEGDGTARVVDDGEDYRTYLVGLGRAFEVVVVRLDADGRYPEAYAVLASAVDWGATTRLPDDSAFGAGFGYELDTGENQVFFANNDGFGIFEVELPLAVPSTCWNAGSSTALPRLLAMAAVTRRTDAAAVASNDGFNCAGDGGSPIDTMPPTVAPTLPCAEDPAGHACWADGRPRALGLRRVPYPVQVLRLWDDAAGAYEDDYAVASVNIWQGTRRSRRTAATCRRLALTTPSALSTYSSTYGGYAAASSSNTSGFLRSWCDSICHDELGPVSIDDQVACSILDGNQPGGSTKLEYE</sequence>
<accession>A0ABR1G1W4</accession>
<proteinExistence type="predicted"/>
<evidence type="ECO:0000313" key="1">
    <source>
        <dbReference type="EMBL" id="KAK7242418.1"/>
    </source>
</evidence>
<dbReference type="Proteomes" id="UP001363151">
    <property type="component" value="Unassembled WGS sequence"/>
</dbReference>
<evidence type="ECO:0000313" key="2">
    <source>
        <dbReference type="Proteomes" id="UP001363151"/>
    </source>
</evidence>
<comment type="caution">
    <text evidence="1">The sequence shown here is derived from an EMBL/GenBank/DDBJ whole genome shotgun (WGS) entry which is preliminary data.</text>
</comment>
<name>A0ABR1G1W4_AURAN</name>
<protein>
    <submittedName>
        <fullName evidence="1">Uncharacterized protein</fullName>
    </submittedName>
</protein>
<organism evidence="1 2">
    <name type="scientific">Aureococcus anophagefferens</name>
    <name type="common">Harmful bloom alga</name>
    <dbReference type="NCBI Taxonomy" id="44056"/>
    <lineage>
        <taxon>Eukaryota</taxon>
        <taxon>Sar</taxon>
        <taxon>Stramenopiles</taxon>
        <taxon>Ochrophyta</taxon>
        <taxon>Pelagophyceae</taxon>
        <taxon>Pelagomonadales</taxon>
        <taxon>Pelagomonadaceae</taxon>
        <taxon>Aureococcus</taxon>
    </lineage>
</organism>
<dbReference type="EMBL" id="JBBJCI010000144">
    <property type="protein sequence ID" value="KAK7242418.1"/>
    <property type="molecule type" value="Genomic_DNA"/>
</dbReference>